<evidence type="ECO:0000313" key="3">
    <source>
        <dbReference type="Proteomes" id="UP000051870"/>
    </source>
</evidence>
<reference evidence="3" key="1">
    <citation type="submission" date="2015-09" db="EMBL/GenBank/DDBJ databases">
        <authorList>
            <person name="Rodrigo-Torres Lidia"/>
            <person name="Arahal R.David."/>
        </authorList>
    </citation>
    <scope>NUCLEOTIDE SEQUENCE [LARGE SCALE GENOMIC DNA]</scope>
    <source>
        <strain evidence="3">CECT 7735</strain>
    </source>
</reference>
<protein>
    <submittedName>
        <fullName evidence="2">Uncharacterized protein</fullName>
    </submittedName>
</protein>
<organism evidence="2 3">
    <name type="scientific">Shimia thalassica</name>
    <dbReference type="NCBI Taxonomy" id="1715693"/>
    <lineage>
        <taxon>Bacteria</taxon>
        <taxon>Pseudomonadati</taxon>
        <taxon>Pseudomonadota</taxon>
        <taxon>Alphaproteobacteria</taxon>
        <taxon>Rhodobacterales</taxon>
        <taxon>Roseobacteraceae</taxon>
    </lineage>
</organism>
<gene>
    <name evidence="2" type="ORF">PH7735_02549</name>
</gene>
<dbReference type="Proteomes" id="UP000051870">
    <property type="component" value="Unassembled WGS sequence"/>
</dbReference>
<evidence type="ECO:0000256" key="1">
    <source>
        <dbReference type="SAM" id="Phobius"/>
    </source>
</evidence>
<proteinExistence type="predicted"/>
<keyword evidence="3" id="KW-1185">Reference proteome</keyword>
<dbReference type="GeneID" id="83881567"/>
<dbReference type="STRING" id="1715693.PH7735_02549"/>
<sequence>MFLELIAVVFAGVAAGGLMMVVRRTTGGRLPSWLVPVTAGAAMIAATISNEYTWFSRTQSELPEGMQVAQTVESRAMYRPWTYVYPYVDKFVAVDIATAKTNDAQPGLALFDLYSFGRWAAVNKIPVLGDCNLGRRAVADADVVFAQDGTISGADWVPVGIDDPILSVLCKEIG</sequence>
<keyword evidence="1" id="KW-0812">Transmembrane</keyword>
<accession>A0A0P1IKI5</accession>
<dbReference type="AlphaFoldDB" id="A0A0P1IKI5"/>
<dbReference type="RefSeq" id="WP_058311708.1">
    <property type="nucleotide sequence ID" value="NZ_CANLZE010000002.1"/>
</dbReference>
<dbReference type="EMBL" id="CYTW01000002">
    <property type="protein sequence ID" value="CUK02209.1"/>
    <property type="molecule type" value="Genomic_DNA"/>
</dbReference>
<name>A0A0P1IKI5_9RHOB</name>
<evidence type="ECO:0000313" key="2">
    <source>
        <dbReference type="EMBL" id="CUK02209.1"/>
    </source>
</evidence>
<feature type="transmembrane region" description="Helical" evidence="1">
    <location>
        <begin position="6"/>
        <end position="22"/>
    </location>
</feature>
<keyword evidence="1" id="KW-0472">Membrane</keyword>
<keyword evidence="1" id="KW-1133">Transmembrane helix</keyword>